<dbReference type="PANTHER" id="PTHR28670:SF1">
    <property type="entry name" value="UV-STIMULATED SCAFFOLD PROTEIN A"/>
    <property type="match status" value="1"/>
</dbReference>
<dbReference type="PANTHER" id="PTHR28670">
    <property type="entry name" value="UV-STIMULATED SCAFFOLD PROTEIN A"/>
    <property type="match status" value="1"/>
</dbReference>
<dbReference type="Proteomes" id="UP000005238">
    <property type="component" value="Unassembled WGS sequence"/>
</dbReference>
<feature type="region of interest" description="Disordered" evidence="1">
    <location>
        <begin position="217"/>
        <end position="248"/>
    </location>
</feature>
<reference evidence="3" key="1">
    <citation type="journal article" date="2006" name="Science">
        <title>Phytophthora genome sequences uncover evolutionary origins and mechanisms of pathogenesis.</title>
        <authorList>
            <person name="Tyler B.M."/>
            <person name="Tripathy S."/>
            <person name="Zhang X."/>
            <person name="Dehal P."/>
            <person name="Jiang R.H."/>
            <person name="Aerts A."/>
            <person name="Arredondo F.D."/>
            <person name="Baxter L."/>
            <person name="Bensasson D."/>
            <person name="Beynon J.L."/>
            <person name="Chapman J."/>
            <person name="Damasceno C.M."/>
            <person name="Dorrance A.E."/>
            <person name="Dou D."/>
            <person name="Dickerman A.W."/>
            <person name="Dubchak I.L."/>
            <person name="Garbelotto M."/>
            <person name="Gijzen M."/>
            <person name="Gordon S.G."/>
            <person name="Govers F."/>
            <person name="Grunwald N.J."/>
            <person name="Huang W."/>
            <person name="Ivors K.L."/>
            <person name="Jones R.W."/>
            <person name="Kamoun S."/>
            <person name="Krampis K."/>
            <person name="Lamour K.H."/>
            <person name="Lee M.K."/>
            <person name="McDonald W.H."/>
            <person name="Medina M."/>
            <person name="Meijer H.J."/>
            <person name="Nordberg E.K."/>
            <person name="Maclean D.J."/>
            <person name="Ospina-Giraldo M.D."/>
            <person name="Morris P.F."/>
            <person name="Phuntumart V."/>
            <person name="Putnam N.H."/>
            <person name="Rash S."/>
            <person name="Rose J.K."/>
            <person name="Sakihama Y."/>
            <person name="Salamov A.A."/>
            <person name="Savidor A."/>
            <person name="Scheuring C.F."/>
            <person name="Smith B.M."/>
            <person name="Sobral B.W."/>
            <person name="Terry A."/>
            <person name="Torto-Alalibo T.A."/>
            <person name="Win J."/>
            <person name="Xu Z."/>
            <person name="Zhang H."/>
            <person name="Grigoriev I.V."/>
            <person name="Rokhsar D.S."/>
            <person name="Boore J.L."/>
        </authorList>
    </citation>
    <scope>NUCLEOTIDE SEQUENCE [LARGE SCALE GENOMIC DNA]</scope>
    <source>
        <strain evidence="3">Pr102</strain>
    </source>
</reference>
<organism evidence="2 3">
    <name type="scientific">Phytophthora ramorum</name>
    <name type="common">Sudden oak death agent</name>
    <dbReference type="NCBI Taxonomy" id="164328"/>
    <lineage>
        <taxon>Eukaryota</taxon>
        <taxon>Sar</taxon>
        <taxon>Stramenopiles</taxon>
        <taxon>Oomycota</taxon>
        <taxon>Peronosporomycetes</taxon>
        <taxon>Peronosporales</taxon>
        <taxon>Peronosporaceae</taxon>
        <taxon>Phytophthora</taxon>
    </lineage>
</organism>
<reference evidence="2" key="2">
    <citation type="submission" date="2015-06" db="UniProtKB">
        <authorList>
            <consortium name="EnsemblProtists"/>
        </authorList>
    </citation>
    <scope>IDENTIFICATION</scope>
    <source>
        <strain evidence="2">Pr102</strain>
    </source>
</reference>
<keyword evidence="3" id="KW-1185">Reference proteome</keyword>
<proteinExistence type="predicted"/>
<dbReference type="EnsemblProtists" id="Phyra79345">
    <property type="protein sequence ID" value="Phyra79345"/>
    <property type="gene ID" value="Phyra79345"/>
</dbReference>
<evidence type="ECO:0008006" key="4">
    <source>
        <dbReference type="Google" id="ProtNLM"/>
    </source>
</evidence>
<dbReference type="EMBL" id="DS566036">
    <property type="status" value="NOT_ANNOTATED_CDS"/>
    <property type="molecule type" value="Genomic_DNA"/>
</dbReference>
<dbReference type="STRING" id="164328.H3GR64"/>
<dbReference type="AlphaFoldDB" id="H3GR64"/>
<dbReference type="GO" id="GO:0009411">
    <property type="term" value="P:response to UV"/>
    <property type="evidence" value="ECO:0007669"/>
    <property type="project" value="InterPro"/>
</dbReference>
<sequence>MHRRHQPANGGLQELNSENEAARFDEALRGYFRDAPPTRKRARGGGTANQPAEIDTEMCLKQLKRLLRDAAVPTQSQYIRRLHAMILHQLKRGTKSPTVFAKVSRLHDKYQVLQWFTGCVFSQAVALCREIFKRSVAFRALIATQTASFFDQLLAAAGEDPRATVSRALRARNRSSTQLTAALALIEAWKQDFGEKYPSLVAGYAVLVERGYVFPHERERQRQERQQQVTTRRHRERVSDAKKQQRDKEMAQFVPEMEQVLLEMNRVFEILVPTLDAFQLSDGEEQESNDAASTEEKQAALQDDNSDVQWEDVATQYSATGDGGEEEDESVEWESVEAEGDSSRDTAVVGGTEEEDIAEDQMDINEIVQAYGLGSSSYHLTIEVSKRICEETADNDALFRNLADGALRMRKRFLPLLDDWEQHSTLAGSSASSSSALQSQRAVLERIRDLRDRMTRALLKWEDLVQGSKQSKRDASARRSVIALPIDAYDPPVKR</sequence>
<accession>H3GR64</accession>
<name>H3GR64_PHYRM</name>
<dbReference type="VEuPathDB" id="FungiDB:KRP23_4077"/>
<dbReference type="OMA" id="QFVPEME"/>
<evidence type="ECO:0000256" key="1">
    <source>
        <dbReference type="SAM" id="MobiDB-lite"/>
    </source>
</evidence>
<protein>
    <recommendedName>
        <fullName evidence="4">VHS domain-containing protein</fullName>
    </recommendedName>
</protein>
<feature type="compositionally biased region" description="Acidic residues" evidence="1">
    <location>
        <begin position="323"/>
        <end position="340"/>
    </location>
</feature>
<dbReference type="InterPro" id="IPR018610">
    <property type="entry name" value="UVSSA"/>
</dbReference>
<dbReference type="HOGENOM" id="CLU_043896_0_0_1"/>
<evidence type="ECO:0000313" key="3">
    <source>
        <dbReference type="Proteomes" id="UP000005238"/>
    </source>
</evidence>
<evidence type="ECO:0000313" key="2">
    <source>
        <dbReference type="EnsemblProtists" id="Phyra79345"/>
    </source>
</evidence>
<feature type="region of interest" description="Disordered" evidence="1">
    <location>
        <begin position="282"/>
        <end position="351"/>
    </location>
</feature>
<dbReference type="eggNOG" id="KOG2374">
    <property type="taxonomic scope" value="Eukaryota"/>
</dbReference>
<dbReference type="InParanoid" id="H3GR64"/>
<dbReference type="VEuPathDB" id="FungiDB:KRP22_2666"/>
<feature type="compositionally biased region" description="Basic and acidic residues" evidence="1">
    <location>
        <begin position="237"/>
        <end position="248"/>
    </location>
</feature>